<dbReference type="InterPro" id="IPR006076">
    <property type="entry name" value="FAD-dep_OxRdtase"/>
</dbReference>
<keyword evidence="3" id="KW-1185">Reference proteome</keyword>
<sequence length="435" mass="47967">MSILCCYCVGGITGFANNAATIRSTRLMATSSSTARHIENVAIIGGGLAGLSAAYHLIDIATETRPNEQLHITIYDKTQVGCGGASSVAGGLMHPFSPRGKLIHHGQSALEQSKVLVQAAAKHRPTCVLRDHLYRVALSDKNVVQLQDTASKYPELATWISKEDLLDNVGIDCLGGLKLSNGCQVIHVPTYLEGLLEEIKSKAKQLTTGSSVNWEVIKPNDHQALSQKLKKYDSVILSAGSGLLHNNFIEEDSLPVQLVRGQSIEIGLPTDEKKSLIKNDAVLCGKYISPLPSLAQDNDPQANTRQRYVIGATHEFKITPLTSTEVTEELRSRTYELAPNLWDEAVVDKITTGVRMQSNRGAFGRMPIIGQYNSDAAESELNHEHMWLFTGLSSRGLIYHAVFGRWLANAVLHDNETLLQNEFEEFDWWRRKLKK</sequence>
<gene>
    <name evidence="2" type="ORF">QTG54_001839</name>
</gene>
<evidence type="ECO:0000313" key="3">
    <source>
        <dbReference type="Proteomes" id="UP001224775"/>
    </source>
</evidence>
<organism evidence="2 3">
    <name type="scientific">Skeletonema marinoi</name>
    <dbReference type="NCBI Taxonomy" id="267567"/>
    <lineage>
        <taxon>Eukaryota</taxon>
        <taxon>Sar</taxon>
        <taxon>Stramenopiles</taxon>
        <taxon>Ochrophyta</taxon>
        <taxon>Bacillariophyta</taxon>
        <taxon>Coscinodiscophyceae</taxon>
        <taxon>Thalassiosirophycidae</taxon>
        <taxon>Thalassiosirales</taxon>
        <taxon>Skeletonemataceae</taxon>
        <taxon>Skeletonema</taxon>
        <taxon>Skeletonema marinoi-dohrnii complex</taxon>
    </lineage>
</organism>
<feature type="domain" description="FAD dependent oxidoreductase" evidence="1">
    <location>
        <begin position="41"/>
        <end position="409"/>
    </location>
</feature>
<dbReference type="SUPFAM" id="SSF51905">
    <property type="entry name" value="FAD/NAD(P)-binding domain"/>
    <property type="match status" value="1"/>
</dbReference>
<dbReference type="InterPro" id="IPR036188">
    <property type="entry name" value="FAD/NAD-bd_sf"/>
</dbReference>
<dbReference type="PANTHER" id="PTHR13847">
    <property type="entry name" value="SARCOSINE DEHYDROGENASE-RELATED"/>
    <property type="match status" value="1"/>
</dbReference>
<dbReference type="Gene3D" id="3.50.50.60">
    <property type="entry name" value="FAD/NAD(P)-binding domain"/>
    <property type="match status" value="1"/>
</dbReference>
<dbReference type="EC" id="1.-.-.-" evidence="2"/>
<dbReference type="Pfam" id="PF01266">
    <property type="entry name" value="DAO"/>
    <property type="match status" value="1"/>
</dbReference>
<reference evidence="2" key="1">
    <citation type="submission" date="2023-06" db="EMBL/GenBank/DDBJ databases">
        <title>Survivors Of The Sea: Transcriptome response of Skeletonema marinoi to long-term dormancy.</title>
        <authorList>
            <person name="Pinder M.I.M."/>
            <person name="Kourtchenko O."/>
            <person name="Robertson E.K."/>
            <person name="Larsson T."/>
            <person name="Maumus F."/>
            <person name="Osuna-Cruz C.M."/>
            <person name="Vancaester E."/>
            <person name="Stenow R."/>
            <person name="Vandepoele K."/>
            <person name="Ploug H."/>
            <person name="Bruchert V."/>
            <person name="Godhe A."/>
            <person name="Topel M."/>
        </authorList>
    </citation>
    <scope>NUCLEOTIDE SEQUENCE</scope>
    <source>
        <strain evidence="2">R05AC</strain>
    </source>
</reference>
<keyword evidence="2" id="KW-0560">Oxidoreductase</keyword>
<dbReference type="PANTHER" id="PTHR13847:SF261">
    <property type="entry name" value="FAD-DEPENDENT OXIDOREDUCTASE FAMILY PROTEIN"/>
    <property type="match status" value="1"/>
</dbReference>
<evidence type="ECO:0000313" key="2">
    <source>
        <dbReference type="EMBL" id="KAK1747876.1"/>
    </source>
</evidence>
<accession>A0AAD8YJR9</accession>
<dbReference type="Gene3D" id="3.30.9.10">
    <property type="entry name" value="D-Amino Acid Oxidase, subunit A, domain 2"/>
    <property type="match status" value="1"/>
</dbReference>
<protein>
    <submittedName>
        <fullName evidence="2">FAD-dependent oxidoreductase</fullName>
        <ecNumber evidence="2">1.-.-.-</ecNumber>
    </submittedName>
</protein>
<proteinExistence type="predicted"/>
<dbReference type="GO" id="GO:0016491">
    <property type="term" value="F:oxidoreductase activity"/>
    <property type="evidence" value="ECO:0007669"/>
    <property type="project" value="UniProtKB-KW"/>
</dbReference>
<name>A0AAD8YJR9_9STRA</name>
<dbReference type="AlphaFoldDB" id="A0AAD8YJR9"/>
<dbReference type="EMBL" id="JATAAI010000002">
    <property type="protein sequence ID" value="KAK1747876.1"/>
    <property type="molecule type" value="Genomic_DNA"/>
</dbReference>
<dbReference type="Proteomes" id="UP001224775">
    <property type="component" value="Unassembled WGS sequence"/>
</dbReference>
<evidence type="ECO:0000259" key="1">
    <source>
        <dbReference type="Pfam" id="PF01266"/>
    </source>
</evidence>
<comment type="caution">
    <text evidence="2">The sequence shown here is derived from an EMBL/GenBank/DDBJ whole genome shotgun (WGS) entry which is preliminary data.</text>
</comment>
<dbReference type="GO" id="GO:0005737">
    <property type="term" value="C:cytoplasm"/>
    <property type="evidence" value="ECO:0007669"/>
    <property type="project" value="TreeGrafter"/>
</dbReference>